<name>A0ABU9VC90_9ENTR</name>
<keyword evidence="2" id="KW-1185">Reference proteome</keyword>
<dbReference type="RefSeq" id="WP_343195013.1">
    <property type="nucleotide sequence ID" value="NZ_JBCIVJ010000045.1"/>
</dbReference>
<reference evidence="1 2" key="1">
    <citation type="submission" date="2024-02" db="EMBL/GenBank/DDBJ databases">
        <title>Whole genome of MDR Enterobacteriaceae from southern Thailand.</title>
        <authorList>
            <person name="Surachat K."/>
        </authorList>
    </citation>
    <scope>NUCLEOTIDE SEQUENCE [LARGE SCALE GENOMIC DNA]</scope>
    <source>
        <strain evidence="1 2">PSU_29</strain>
    </source>
</reference>
<protein>
    <submittedName>
        <fullName evidence="1">Uncharacterized protein</fullName>
    </submittedName>
</protein>
<dbReference type="EMBL" id="JBCIVJ010000045">
    <property type="protein sequence ID" value="MEN0582279.1"/>
    <property type="molecule type" value="Genomic_DNA"/>
</dbReference>
<proteinExistence type="predicted"/>
<dbReference type="Proteomes" id="UP001411173">
    <property type="component" value="Unassembled WGS sequence"/>
</dbReference>
<evidence type="ECO:0000313" key="1">
    <source>
        <dbReference type="EMBL" id="MEN0582279.1"/>
    </source>
</evidence>
<sequence>MSARLSYLLKLKINNRKLSALLKSCSDILQAQASRKVVVDNPGPSSGDLNERLFVKPLPQPKRFINPRQKWLKPLMLFSLCSAGIDAF</sequence>
<organism evidence="1 2">
    <name type="scientific">Phytobacter palmae</name>
    <dbReference type="NCBI Taxonomy" id="1855371"/>
    <lineage>
        <taxon>Bacteria</taxon>
        <taxon>Pseudomonadati</taxon>
        <taxon>Pseudomonadota</taxon>
        <taxon>Gammaproteobacteria</taxon>
        <taxon>Enterobacterales</taxon>
        <taxon>Enterobacteriaceae</taxon>
        <taxon>Phytobacter</taxon>
    </lineage>
</organism>
<evidence type="ECO:0000313" key="2">
    <source>
        <dbReference type="Proteomes" id="UP001411173"/>
    </source>
</evidence>
<comment type="caution">
    <text evidence="1">The sequence shown here is derived from an EMBL/GenBank/DDBJ whole genome shotgun (WGS) entry which is preliminary data.</text>
</comment>
<accession>A0ABU9VC90</accession>
<gene>
    <name evidence="1" type="ORF">AAIG39_25250</name>
</gene>